<evidence type="ECO:0000313" key="2">
    <source>
        <dbReference type="Proteomes" id="UP000178953"/>
    </source>
</evidence>
<organism evidence="1 2">
    <name type="scientific">Mycolicibacterium grossiae</name>
    <dbReference type="NCBI Taxonomy" id="1552759"/>
    <lineage>
        <taxon>Bacteria</taxon>
        <taxon>Bacillati</taxon>
        <taxon>Actinomycetota</taxon>
        <taxon>Actinomycetes</taxon>
        <taxon>Mycobacteriales</taxon>
        <taxon>Mycobacteriaceae</taxon>
        <taxon>Mycolicibacterium</taxon>
    </lineage>
</organism>
<dbReference type="Proteomes" id="UP000178953">
    <property type="component" value="Unassembled WGS sequence"/>
</dbReference>
<keyword evidence="2" id="KW-1185">Reference proteome</keyword>
<dbReference type="AlphaFoldDB" id="A0A1E8PZH3"/>
<reference evidence="1 2" key="1">
    <citation type="submission" date="2016-09" db="EMBL/GenBank/DDBJ databases">
        <title>genome sequence of Mycobacterium sp. 739 SCH.</title>
        <authorList>
            <person name="Greninger A.L."/>
            <person name="Qin X."/>
            <person name="Jerome K."/>
            <person name="Vora S."/>
            <person name="Quinn K."/>
        </authorList>
    </citation>
    <scope>NUCLEOTIDE SEQUENCE [LARGE SCALE GENOMIC DNA]</scope>
    <source>
        <strain evidence="1 2">SCH</strain>
    </source>
</reference>
<dbReference type="EMBL" id="MCHX01000064">
    <property type="protein sequence ID" value="OFJ51517.1"/>
    <property type="molecule type" value="Genomic_DNA"/>
</dbReference>
<sequence length="353" mass="38287">MLVIRLASVPAGHPYVDAVVDPVAVRLLPDPTPPGATLPGQWWPPRFLDADYLRGRIAEIDVLHVHFGYDTQSAADLTRVTRVLATAGVPLVLTVHDLHNPHFADPAEHLARLDVLVPAADEVVTLTAGAATEIGRRWRRPATVLPHPHLCAATDVGVGRVRRRVPVVAVHGKSLRANVDPWPLLDVLAAAQGADYALRFDLDEDALRGPRATDATADRLAAYRAAGVDVRVHPRFDDAGLAGYLADVDVLVLPYRFGTHSGWVEDCHDAGVVAVVPDCGHFAEQHGDLEFGYGADRFDADGLQRAIGAALRRVACGDGALDADRRDRRIEQRRQVRARSVALYRRAMTRAAA</sequence>
<dbReference type="SUPFAM" id="SSF53756">
    <property type="entry name" value="UDP-Glycosyltransferase/glycogen phosphorylase"/>
    <property type="match status" value="1"/>
</dbReference>
<protein>
    <recommendedName>
        <fullName evidence="3">Glycosyltransferase subfamily 4-like N-terminal domain-containing protein</fullName>
    </recommendedName>
</protein>
<evidence type="ECO:0000313" key="1">
    <source>
        <dbReference type="EMBL" id="OFJ51517.1"/>
    </source>
</evidence>
<gene>
    <name evidence="1" type="ORF">BEL07_22480</name>
</gene>
<evidence type="ECO:0008006" key="3">
    <source>
        <dbReference type="Google" id="ProtNLM"/>
    </source>
</evidence>
<comment type="caution">
    <text evidence="1">The sequence shown here is derived from an EMBL/GenBank/DDBJ whole genome shotgun (WGS) entry which is preliminary data.</text>
</comment>
<dbReference type="Gene3D" id="3.40.50.2000">
    <property type="entry name" value="Glycogen Phosphorylase B"/>
    <property type="match status" value="1"/>
</dbReference>
<name>A0A1E8PZH3_9MYCO</name>
<proteinExistence type="predicted"/>
<accession>A0A1E8PZH3</accession>